<evidence type="ECO:0000256" key="9">
    <source>
        <dbReference type="ARBA" id="ARBA00023211"/>
    </source>
</evidence>
<dbReference type="InterPro" id="IPR008283">
    <property type="entry name" value="Peptidase_M17_N"/>
</dbReference>
<comment type="catalytic activity">
    <reaction evidence="1">
        <text>Release of an N-terminal amino acid, Xaa-|-Yaa-, in which Xaa is preferably Leu, but may be other amino acids including Pro although not Arg or Lys, and Yaa may be Pro. Amino acid amides and methyl esters are also readily hydrolyzed, but rates on arylamides are exceedingly low.</text>
        <dbReference type="EC" id="3.4.11.1"/>
    </reaction>
</comment>
<dbReference type="PROSITE" id="PS00631">
    <property type="entry name" value="CYTOSOL_AP"/>
    <property type="match status" value="1"/>
</dbReference>
<feature type="domain" description="Cytosol aminopeptidase" evidence="10">
    <location>
        <begin position="347"/>
        <end position="354"/>
    </location>
</feature>
<dbReference type="PANTHER" id="PTHR11963">
    <property type="entry name" value="LEUCINE AMINOPEPTIDASE-RELATED"/>
    <property type="match status" value="1"/>
</dbReference>
<dbReference type="GO" id="GO:0006508">
    <property type="term" value="P:proteolysis"/>
    <property type="evidence" value="ECO:0007669"/>
    <property type="project" value="UniProtKB-KW"/>
</dbReference>
<dbReference type="Pfam" id="PF02789">
    <property type="entry name" value="Peptidase_M17_N"/>
    <property type="match status" value="1"/>
</dbReference>
<evidence type="ECO:0000256" key="8">
    <source>
        <dbReference type="ARBA" id="ARBA00022801"/>
    </source>
</evidence>
<protein>
    <recommendedName>
        <fullName evidence="4">leucyl aminopeptidase</fullName>
        <ecNumber evidence="4">3.4.11.1</ecNumber>
    </recommendedName>
</protein>
<sequence>MEFNVKHGALETIKTGCLVVAVSEARPLDGPAAILDKACSGQISAAVKHGDISGKAGQTLMLFGLPGITAQRVLLIGSGKDEDLGDRQFRKVVQKVTAVLKDGGATDALLTLAALPVKGRDVYSRTRLLVETVRENLYQFDQFKSKKAPSPRVRKCLLWTPEKADADQLTRGIAQGQAISDGTALTRTLGNLPGNVCTPTYLAKEAKALAKQHKELEVEVLEEKDMKALGMGSLLSVSAGSAEPAKLIRFSYQGGKGKDKPHVLVGKGITFDTGGISLKPGGGMDEMKYDMCGAASVFGVIKAVVTMQLPINLVCLIAAAENMPSGTATKPGDIVTSMSGQTIEILNTDAEGRLVLCDALSYAERFNPASVVDIATLTGACVVALGAHTTGLLGNNDELIQQLLAAGTKADDRAWQLPLFDEYQEQLDSPFADIANIGGPKAGTITAACFLSRFTKSYPWAHLDIAGTAWTSGGKEKGATGRPVPLLTQYLLDRVSA</sequence>
<comment type="cofactor">
    <cofactor evidence="2">
        <name>Mn(2+)</name>
        <dbReference type="ChEBI" id="CHEBI:29035"/>
    </cofactor>
</comment>
<keyword evidence="8" id="KW-0378">Hydrolase</keyword>
<dbReference type="GO" id="GO:0030145">
    <property type="term" value="F:manganese ion binding"/>
    <property type="evidence" value="ECO:0007669"/>
    <property type="project" value="InterPro"/>
</dbReference>
<evidence type="ECO:0000259" key="10">
    <source>
        <dbReference type="PROSITE" id="PS00631"/>
    </source>
</evidence>
<dbReference type="NCBIfam" id="NF002074">
    <property type="entry name" value="PRK00913.1-4"/>
    <property type="match status" value="1"/>
</dbReference>
<dbReference type="SUPFAM" id="SSF53187">
    <property type="entry name" value="Zn-dependent exopeptidases"/>
    <property type="match status" value="1"/>
</dbReference>
<evidence type="ECO:0000256" key="6">
    <source>
        <dbReference type="ARBA" id="ARBA00022670"/>
    </source>
</evidence>
<dbReference type="Gene3D" id="3.40.220.10">
    <property type="entry name" value="Leucine Aminopeptidase, subunit E, domain 1"/>
    <property type="match status" value="1"/>
</dbReference>
<organism evidence="11">
    <name type="scientific">marine sediment metagenome</name>
    <dbReference type="NCBI Taxonomy" id="412755"/>
    <lineage>
        <taxon>unclassified sequences</taxon>
        <taxon>metagenomes</taxon>
        <taxon>ecological metagenomes</taxon>
    </lineage>
</organism>
<dbReference type="InterPro" id="IPR043472">
    <property type="entry name" value="Macro_dom-like"/>
</dbReference>
<name>A0A0F9X8R1_9ZZZZ</name>
<evidence type="ECO:0000256" key="7">
    <source>
        <dbReference type="ARBA" id="ARBA00022723"/>
    </source>
</evidence>
<reference evidence="11" key="1">
    <citation type="journal article" date="2015" name="Nature">
        <title>Complex archaea that bridge the gap between prokaryotes and eukaryotes.</title>
        <authorList>
            <person name="Spang A."/>
            <person name="Saw J.H."/>
            <person name="Jorgensen S.L."/>
            <person name="Zaremba-Niedzwiedzka K."/>
            <person name="Martijn J."/>
            <person name="Lind A.E."/>
            <person name="van Eijk R."/>
            <person name="Schleper C."/>
            <person name="Guy L."/>
            <person name="Ettema T.J."/>
        </authorList>
    </citation>
    <scope>NUCLEOTIDE SEQUENCE</scope>
</reference>
<evidence type="ECO:0000256" key="4">
    <source>
        <dbReference type="ARBA" id="ARBA00012565"/>
    </source>
</evidence>
<evidence type="ECO:0000256" key="5">
    <source>
        <dbReference type="ARBA" id="ARBA00022438"/>
    </source>
</evidence>
<dbReference type="GO" id="GO:0070006">
    <property type="term" value="F:metalloaminopeptidase activity"/>
    <property type="evidence" value="ECO:0007669"/>
    <property type="project" value="InterPro"/>
</dbReference>
<dbReference type="InterPro" id="IPR000819">
    <property type="entry name" value="Peptidase_M17_C"/>
</dbReference>
<dbReference type="PRINTS" id="PR00481">
    <property type="entry name" value="LAMNOPPTDASE"/>
</dbReference>
<evidence type="ECO:0000256" key="3">
    <source>
        <dbReference type="ARBA" id="ARBA00009528"/>
    </source>
</evidence>
<dbReference type="GO" id="GO:0005737">
    <property type="term" value="C:cytoplasm"/>
    <property type="evidence" value="ECO:0007669"/>
    <property type="project" value="InterPro"/>
</dbReference>
<evidence type="ECO:0000256" key="2">
    <source>
        <dbReference type="ARBA" id="ARBA00001936"/>
    </source>
</evidence>
<comment type="similarity">
    <text evidence="3">Belongs to the peptidase M17 family.</text>
</comment>
<dbReference type="FunFam" id="3.40.630.10:FF:000004">
    <property type="entry name" value="Probable cytosol aminopeptidase"/>
    <property type="match status" value="1"/>
</dbReference>
<keyword evidence="9" id="KW-0464">Manganese</keyword>
<dbReference type="Pfam" id="PF00883">
    <property type="entry name" value="Peptidase_M17"/>
    <property type="match status" value="1"/>
</dbReference>
<proteinExistence type="inferred from homology"/>
<keyword evidence="6" id="KW-0645">Protease</keyword>
<evidence type="ECO:0000256" key="1">
    <source>
        <dbReference type="ARBA" id="ARBA00000135"/>
    </source>
</evidence>
<gene>
    <name evidence="11" type="ORF">LCGC14_0178730</name>
</gene>
<keyword evidence="5" id="KW-0031">Aminopeptidase</keyword>
<dbReference type="HAMAP" id="MF_00181">
    <property type="entry name" value="Cytosol_peptidase_M17"/>
    <property type="match status" value="1"/>
</dbReference>
<dbReference type="CDD" id="cd00433">
    <property type="entry name" value="Peptidase_M17"/>
    <property type="match status" value="1"/>
</dbReference>
<comment type="caution">
    <text evidence="11">The sequence shown here is derived from an EMBL/GenBank/DDBJ whole genome shotgun (WGS) entry which is preliminary data.</text>
</comment>
<dbReference type="InterPro" id="IPR011356">
    <property type="entry name" value="Leucine_aapep/pepB"/>
</dbReference>
<keyword evidence="7" id="KW-0479">Metal-binding</keyword>
<dbReference type="EC" id="3.4.11.1" evidence="4"/>
<dbReference type="InterPro" id="IPR023042">
    <property type="entry name" value="Peptidase_M17_leu_NH2_pept"/>
</dbReference>
<dbReference type="PANTHER" id="PTHR11963:SF23">
    <property type="entry name" value="CYTOSOL AMINOPEPTIDASE"/>
    <property type="match status" value="1"/>
</dbReference>
<dbReference type="NCBIfam" id="NF002077">
    <property type="entry name" value="PRK00913.2-4"/>
    <property type="match status" value="1"/>
</dbReference>
<dbReference type="NCBIfam" id="NF002073">
    <property type="entry name" value="PRK00913.1-2"/>
    <property type="match status" value="1"/>
</dbReference>
<dbReference type="EMBL" id="LAZR01000071">
    <property type="protein sequence ID" value="KKN95346.1"/>
    <property type="molecule type" value="Genomic_DNA"/>
</dbReference>
<evidence type="ECO:0000313" key="11">
    <source>
        <dbReference type="EMBL" id="KKN95346.1"/>
    </source>
</evidence>
<accession>A0A0F9X8R1</accession>
<dbReference type="SUPFAM" id="SSF52949">
    <property type="entry name" value="Macro domain-like"/>
    <property type="match status" value="1"/>
</dbReference>
<dbReference type="Gene3D" id="3.40.630.10">
    <property type="entry name" value="Zn peptidases"/>
    <property type="match status" value="1"/>
</dbReference>
<dbReference type="AlphaFoldDB" id="A0A0F9X8R1"/>